<accession>A0AAV5BN02</accession>
<dbReference type="EMBL" id="BQKI01000002">
    <property type="protein sequence ID" value="GJM87606.1"/>
    <property type="molecule type" value="Genomic_DNA"/>
</dbReference>
<protein>
    <submittedName>
        <fullName evidence="1">Uncharacterized protein</fullName>
    </submittedName>
</protein>
<evidence type="ECO:0000313" key="2">
    <source>
        <dbReference type="Proteomes" id="UP001054889"/>
    </source>
</evidence>
<reference evidence="1" key="2">
    <citation type="submission" date="2021-12" db="EMBL/GenBank/DDBJ databases">
        <title>Resequencing data analysis of finger millet.</title>
        <authorList>
            <person name="Hatakeyama M."/>
            <person name="Aluri S."/>
            <person name="Balachadran M.T."/>
            <person name="Sivarajan S.R."/>
            <person name="Poveda L."/>
            <person name="Shimizu-Inatsugi R."/>
            <person name="Schlapbach R."/>
            <person name="Sreeman S.M."/>
            <person name="Shimizu K.K."/>
        </authorList>
    </citation>
    <scope>NUCLEOTIDE SEQUENCE</scope>
</reference>
<keyword evidence="2" id="KW-1185">Reference proteome</keyword>
<dbReference type="AlphaFoldDB" id="A0AAV5BN02"/>
<reference evidence="1" key="1">
    <citation type="journal article" date="2018" name="DNA Res.">
        <title>Multiple hybrid de novo genome assembly of finger millet, an orphan allotetraploid crop.</title>
        <authorList>
            <person name="Hatakeyama M."/>
            <person name="Aluri S."/>
            <person name="Balachadran M.T."/>
            <person name="Sivarajan S.R."/>
            <person name="Patrignani A."/>
            <person name="Gruter S."/>
            <person name="Poveda L."/>
            <person name="Shimizu-Inatsugi R."/>
            <person name="Baeten J."/>
            <person name="Francoijs K.J."/>
            <person name="Nataraja K.N."/>
            <person name="Reddy Y.A.N."/>
            <person name="Phadnis S."/>
            <person name="Ravikumar R.L."/>
            <person name="Schlapbach R."/>
            <person name="Sreeman S.M."/>
            <person name="Shimizu K.K."/>
        </authorList>
    </citation>
    <scope>NUCLEOTIDE SEQUENCE</scope>
</reference>
<dbReference type="Proteomes" id="UP001054889">
    <property type="component" value="Unassembled WGS sequence"/>
</dbReference>
<gene>
    <name evidence="1" type="primary">ga03577</name>
    <name evidence="1" type="ORF">PR202_ga03577</name>
</gene>
<organism evidence="1 2">
    <name type="scientific">Eleusine coracana subsp. coracana</name>
    <dbReference type="NCBI Taxonomy" id="191504"/>
    <lineage>
        <taxon>Eukaryota</taxon>
        <taxon>Viridiplantae</taxon>
        <taxon>Streptophyta</taxon>
        <taxon>Embryophyta</taxon>
        <taxon>Tracheophyta</taxon>
        <taxon>Spermatophyta</taxon>
        <taxon>Magnoliopsida</taxon>
        <taxon>Liliopsida</taxon>
        <taxon>Poales</taxon>
        <taxon>Poaceae</taxon>
        <taxon>PACMAD clade</taxon>
        <taxon>Chloridoideae</taxon>
        <taxon>Cynodonteae</taxon>
        <taxon>Eleusininae</taxon>
        <taxon>Eleusine</taxon>
    </lineage>
</organism>
<proteinExistence type="predicted"/>
<comment type="caution">
    <text evidence="1">The sequence shown here is derived from an EMBL/GenBank/DDBJ whole genome shotgun (WGS) entry which is preliminary data.</text>
</comment>
<evidence type="ECO:0000313" key="1">
    <source>
        <dbReference type="EMBL" id="GJM87606.1"/>
    </source>
</evidence>
<name>A0AAV5BN02_ELECO</name>
<sequence>MSPSHCNAMSVMVPGWLDKRGKASKKLAFGAHLQCLAALVSDSDGPGGRDDKWECATKIGENMTRGNIVTGSVRAGFHVGGTNVKLPCAELGVFLPRKLVGGNWLEEGLLEEGRVLKDHRGRVRRPNTYTAASGEWDS</sequence>